<keyword evidence="3" id="KW-1185">Reference proteome</keyword>
<protein>
    <submittedName>
        <fullName evidence="2">Uncharacterized protein</fullName>
    </submittedName>
</protein>
<sequence>MNPSKVYFFNCTQTADDNDALTEPPSGNVALMRQVSKRYEPDEDSPPSECTLVPRCRKKTNKPVGGRCCWSDKDECNRKERRPAKGRRRDTIPTWECMGQDG</sequence>
<proteinExistence type="predicted"/>
<evidence type="ECO:0000313" key="3">
    <source>
        <dbReference type="Proteomes" id="UP001153712"/>
    </source>
</evidence>
<accession>A0A9N9XUU1</accession>
<evidence type="ECO:0000256" key="1">
    <source>
        <dbReference type="SAM" id="MobiDB-lite"/>
    </source>
</evidence>
<evidence type="ECO:0000313" key="2">
    <source>
        <dbReference type="EMBL" id="CAG9862842.1"/>
    </source>
</evidence>
<dbReference type="Proteomes" id="UP001153712">
    <property type="component" value="Chromosome 6"/>
</dbReference>
<dbReference type="EMBL" id="OU900099">
    <property type="protein sequence ID" value="CAG9862842.1"/>
    <property type="molecule type" value="Genomic_DNA"/>
</dbReference>
<feature type="region of interest" description="Disordered" evidence="1">
    <location>
        <begin position="80"/>
        <end position="102"/>
    </location>
</feature>
<reference evidence="2" key="1">
    <citation type="submission" date="2022-01" db="EMBL/GenBank/DDBJ databases">
        <authorList>
            <person name="King R."/>
        </authorList>
    </citation>
    <scope>NUCLEOTIDE SEQUENCE</scope>
</reference>
<gene>
    <name evidence="2" type="ORF">PHYEVI_LOCUS9148</name>
</gene>
<dbReference type="AlphaFoldDB" id="A0A9N9XUU1"/>
<name>A0A9N9XUU1_PHYSR</name>
<organism evidence="2 3">
    <name type="scientific">Phyllotreta striolata</name>
    <name type="common">Striped flea beetle</name>
    <name type="synonym">Crioceris striolata</name>
    <dbReference type="NCBI Taxonomy" id="444603"/>
    <lineage>
        <taxon>Eukaryota</taxon>
        <taxon>Metazoa</taxon>
        <taxon>Ecdysozoa</taxon>
        <taxon>Arthropoda</taxon>
        <taxon>Hexapoda</taxon>
        <taxon>Insecta</taxon>
        <taxon>Pterygota</taxon>
        <taxon>Neoptera</taxon>
        <taxon>Endopterygota</taxon>
        <taxon>Coleoptera</taxon>
        <taxon>Polyphaga</taxon>
        <taxon>Cucujiformia</taxon>
        <taxon>Chrysomeloidea</taxon>
        <taxon>Chrysomelidae</taxon>
        <taxon>Galerucinae</taxon>
        <taxon>Alticini</taxon>
        <taxon>Phyllotreta</taxon>
    </lineage>
</organism>